<proteinExistence type="predicted"/>
<protein>
    <recommendedName>
        <fullName evidence="2">COR domain-containing protein</fullName>
    </recommendedName>
</protein>
<evidence type="ECO:0000313" key="3">
    <source>
        <dbReference type="EMBL" id="VVD05358.1"/>
    </source>
</evidence>
<reference evidence="3 4" key="1">
    <citation type="submission" date="2017-07" db="EMBL/GenBank/DDBJ databases">
        <authorList>
            <person name="Talla V."/>
            <person name="Backstrom N."/>
        </authorList>
    </citation>
    <scope>NUCLEOTIDE SEQUENCE [LARGE SCALE GENOMIC DNA]</scope>
</reference>
<organism evidence="3 4">
    <name type="scientific">Leptidea sinapis</name>
    <dbReference type="NCBI Taxonomy" id="189913"/>
    <lineage>
        <taxon>Eukaryota</taxon>
        <taxon>Metazoa</taxon>
        <taxon>Ecdysozoa</taxon>
        <taxon>Arthropoda</taxon>
        <taxon>Hexapoda</taxon>
        <taxon>Insecta</taxon>
        <taxon>Pterygota</taxon>
        <taxon>Neoptera</taxon>
        <taxon>Endopterygota</taxon>
        <taxon>Lepidoptera</taxon>
        <taxon>Glossata</taxon>
        <taxon>Ditrysia</taxon>
        <taxon>Papilionoidea</taxon>
        <taxon>Pieridae</taxon>
        <taxon>Dismorphiinae</taxon>
        <taxon>Leptidea</taxon>
    </lineage>
</organism>
<evidence type="ECO:0000313" key="4">
    <source>
        <dbReference type="Proteomes" id="UP000324832"/>
    </source>
</evidence>
<dbReference type="AlphaFoldDB" id="A0A5E4R527"/>
<feature type="non-terminal residue" evidence="3">
    <location>
        <position position="210"/>
    </location>
</feature>
<dbReference type="EMBL" id="FZQP02006963">
    <property type="protein sequence ID" value="VVD05358.1"/>
    <property type="molecule type" value="Genomic_DNA"/>
</dbReference>
<dbReference type="Pfam" id="PF16095">
    <property type="entry name" value="COR-A"/>
    <property type="match status" value="1"/>
</dbReference>
<feature type="domain" description="COR" evidence="2">
    <location>
        <begin position="78"/>
        <end position="207"/>
    </location>
</feature>
<evidence type="ECO:0000259" key="2">
    <source>
        <dbReference type="Pfam" id="PF16095"/>
    </source>
</evidence>
<sequence>MGLLSRLWNLNTVGCCLSEPLRSVVRGGRSRSVDVVGFLRSVLHEAKPYARMKLMIVGVQGIGKTSLLECLRQESAIQHRRKPTDVTQYMQQKNMKMFRDAAELHQATMFLHENGILLHYDDATLKELYFLRPQWLCDILAHVVTVREINPFASNGIMKVDDLAHVFKASPALGGGEEARSLGMSLLNKFELALCWDGRALLVPPLLPDA</sequence>
<evidence type="ECO:0000256" key="1">
    <source>
        <dbReference type="ARBA" id="ARBA00022737"/>
    </source>
</evidence>
<gene>
    <name evidence="3" type="ORF">LSINAPIS_LOCUS14915</name>
</gene>
<keyword evidence="4" id="KW-1185">Reference proteome</keyword>
<name>A0A5E4R527_9NEOP</name>
<dbReference type="InterPro" id="IPR032171">
    <property type="entry name" value="COR-A"/>
</dbReference>
<keyword evidence="1" id="KW-0677">Repeat</keyword>
<dbReference type="InterPro" id="IPR027417">
    <property type="entry name" value="P-loop_NTPase"/>
</dbReference>
<accession>A0A5E4R527</accession>
<dbReference type="Proteomes" id="UP000324832">
    <property type="component" value="Unassembled WGS sequence"/>
</dbReference>
<dbReference type="Gene3D" id="3.30.70.1390">
    <property type="entry name" value="ROC domain from the Parkinson's disease-associated leucine-rich repeat kinase 2"/>
    <property type="match status" value="1"/>
</dbReference>
<dbReference type="SUPFAM" id="SSF52540">
    <property type="entry name" value="P-loop containing nucleoside triphosphate hydrolases"/>
    <property type="match status" value="1"/>
</dbReference>